<dbReference type="AlphaFoldDB" id="A0AAV9WHI9"/>
<proteinExistence type="inferred from homology"/>
<protein>
    <recommendedName>
        <fullName evidence="6">Glycosyltransferase family 32 protein</fullName>
    </recommendedName>
</protein>
<evidence type="ECO:0000256" key="3">
    <source>
        <dbReference type="SAM" id="Phobius"/>
    </source>
</evidence>
<dbReference type="Proteomes" id="UP001370758">
    <property type="component" value="Unassembled WGS sequence"/>
</dbReference>
<evidence type="ECO:0000313" key="5">
    <source>
        <dbReference type="Proteomes" id="UP001370758"/>
    </source>
</evidence>
<gene>
    <name evidence="4" type="ORF">TWF481_006164</name>
</gene>
<comment type="caution">
    <text evidence="4">The sequence shown here is derived from an EMBL/GenBank/DDBJ whole genome shotgun (WGS) entry which is preliminary data.</text>
</comment>
<dbReference type="InterPro" id="IPR029044">
    <property type="entry name" value="Nucleotide-diphossugar_trans"/>
</dbReference>
<organism evidence="4 5">
    <name type="scientific">Arthrobotrys musiformis</name>
    <dbReference type="NCBI Taxonomy" id="47236"/>
    <lineage>
        <taxon>Eukaryota</taxon>
        <taxon>Fungi</taxon>
        <taxon>Dikarya</taxon>
        <taxon>Ascomycota</taxon>
        <taxon>Pezizomycotina</taxon>
        <taxon>Orbiliomycetes</taxon>
        <taxon>Orbiliales</taxon>
        <taxon>Orbiliaceae</taxon>
        <taxon>Arthrobotrys</taxon>
    </lineage>
</organism>
<dbReference type="Gene3D" id="3.90.550.20">
    <property type="match status" value="1"/>
</dbReference>
<evidence type="ECO:0000256" key="2">
    <source>
        <dbReference type="ARBA" id="ARBA00022679"/>
    </source>
</evidence>
<dbReference type="GO" id="GO:0016020">
    <property type="term" value="C:membrane"/>
    <property type="evidence" value="ECO:0007669"/>
    <property type="project" value="GOC"/>
</dbReference>
<dbReference type="InterPro" id="IPR007577">
    <property type="entry name" value="GlycoTrfase_DXD_sugar-bd_CS"/>
</dbReference>
<sequence length="343" mass="38728">MFGFQAIRPPNPKIIAIIGAVFVATIVIHQVSFLYDFIFAEGLSGPLDVLTTCQQHKPTLKHLDSSQSRKKTTIPNIIHQIWKSSNVSEYSKDPSYRSWKAVYEPRKYTVKLWTDDEIHELIKVKYPSLLPTYESYPHNIQRADMARLVVVHSEGGIYADLDVYPRAVGELQCLQNLGVQAIFGPTVGTTGVSNHFFMAEKGSPFLRWALDEAKRRAGANSNQIVLPYLRVFWSTGPMMVTAAALEYAELQGAANHRLAILDDHYVRKVVGHLGGRSWHGPDGQFLNFVADYHVVIEKIALGLGVLVLFVLAAVMARLVYLKRRQTNRRPLYIDVSQQKLYVH</sequence>
<evidence type="ECO:0000313" key="4">
    <source>
        <dbReference type="EMBL" id="KAK6507742.1"/>
    </source>
</evidence>
<comment type="similarity">
    <text evidence="1">Belongs to the glycosyltransferase 32 family.</text>
</comment>
<keyword evidence="3" id="KW-0472">Membrane</keyword>
<dbReference type="GO" id="GO:0051999">
    <property type="term" value="P:mannosyl-inositol phosphorylceramide biosynthetic process"/>
    <property type="evidence" value="ECO:0007669"/>
    <property type="project" value="TreeGrafter"/>
</dbReference>
<evidence type="ECO:0000256" key="1">
    <source>
        <dbReference type="ARBA" id="ARBA00009003"/>
    </source>
</evidence>
<dbReference type="PANTHER" id="PTHR32385:SF15">
    <property type="entry name" value="INOSITOL PHOSPHOCERAMIDE MANNOSYLTRANSFERASE 1"/>
    <property type="match status" value="1"/>
</dbReference>
<keyword evidence="3" id="KW-0812">Transmembrane</keyword>
<name>A0AAV9WHI9_9PEZI</name>
<dbReference type="EMBL" id="JAVHJL010000003">
    <property type="protein sequence ID" value="KAK6507742.1"/>
    <property type="molecule type" value="Genomic_DNA"/>
</dbReference>
<feature type="transmembrane region" description="Helical" evidence="3">
    <location>
        <begin position="14"/>
        <end position="35"/>
    </location>
</feature>
<accession>A0AAV9WHI9</accession>
<dbReference type="Pfam" id="PF04488">
    <property type="entry name" value="Gly_transf_sug"/>
    <property type="match status" value="1"/>
</dbReference>
<reference evidence="4 5" key="1">
    <citation type="submission" date="2023-08" db="EMBL/GenBank/DDBJ databases">
        <authorList>
            <person name="Palmer J.M."/>
        </authorList>
    </citation>
    <scope>NUCLEOTIDE SEQUENCE [LARGE SCALE GENOMIC DNA]</scope>
    <source>
        <strain evidence="4 5">TWF481</strain>
    </source>
</reference>
<keyword evidence="2" id="KW-0808">Transferase</keyword>
<dbReference type="PANTHER" id="PTHR32385">
    <property type="entry name" value="MANNOSYL PHOSPHORYLINOSITOL CERAMIDE SYNTHASE"/>
    <property type="match status" value="1"/>
</dbReference>
<feature type="transmembrane region" description="Helical" evidence="3">
    <location>
        <begin position="299"/>
        <end position="320"/>
    </location>
</feature>
<dbReference type="GO" id="GO:0000030">
    <property type="term" value="F:mannosyltransferase activity"/>
    <property type="evidence" value="ECO:0007669"/>
    <property type="project" value="TreeGrafter"/>
</dbReference>
<keyword evidence="5" id="KW-1185">Reference proteome</keyword>
<evidence type="ECO:0008006" key="6">
    <source>
        <dbReference type="Google" id="ProtNLM"/>
    </source>
</evidence>
<keyword evidence="3" id="KW-1133">Transmembrane helix</keyword>
<dbReference type="SUPFAM" id="SSF53448">
    <property type="entry name" value="Nucleotide-diphospho-sugar transferases"/>
    <property type="match status" value="1"/>
</dbReference>
<dbReference type="InterPro" id="IPR051706">
    <property type="entry name" value="Glycosyltransferase_domain"/>
</dbReference>